<evidence type="ECO:0000313" key="6">
    <source>
        <dbReference type="Proteomes" id="UP000656804"/>
    </source>
</evidence>
<name>A0A930V0N4_9ACTN</name>
<dbReference type="CDD" id="cd05233">
    <property type="entry name" value="SDR_c"/>
    <property type="match status" value="1"/>
</dbReference>
<protein>
    <submittedName>
        <fullName evidence="5">SDR family oxidoreductase</fullName>
    </submittedName>
</protein>
<dbReference type="InterPro" id="IPR002347">
    <property type="entry name" value="SDR_fam"/>
</dbReference>
<keyword evidence="1" id="KW-0560">Oxidoreductase</keyword>
<evidence type="ECO:0000256" key="2">
    <source>
        <dbReference type="RuleBase" id="RU000363"/>
    </source>
</evidence>
<keyword evidence="6" id="KW-1185">Reference proteome</keyword>
<dbReference type="PRINTS" id="PR00081">
    <property type="entry name" value="GDHRDH"/>
</dbReference>
<dbReference type="Gene3D" id="3.40.50.720">
    <property type="entry name" value="NAD(P)-binding Rossmann-like Domain"/>
    <property type="match status" value="1"/>
</dbReference>
<dbReference type="RefSeq" id="WP_194502954.1">
    <property type="nucleotide sequence ID" value="NZ_JADIVZ010000003.1"/>
</dbReference>
<dbReference type="AlphaFoldDB" id="A0A930V0N4"/>
<dbReference type="InterPro" id="IPR036291">
    <property type="entry name" value="NAD(P)-bd_dom_sf"/>
</dbReference>
<feature type="region of interest" description="Disordered" evidence="3">
    <location>
        <begin position="1"/>
        <end position="21"/>
    </location>
</feature>
<dbReference type="GO" id="GO:0016616">
    <property type="term" value="F:oxidoreductase activity, acting on the CH-OH group of donors, NAD or NADP as acceptor"/>
    <property type="evidence" value="ECO:0007669"/>
    <property type="project" value="TreeGrafter"/>
</dbReference>
<proteinExistence type="inferred from homology"/>
<feature type="domain" description="Ketoreductase" evidence="4">
    <location>
        <begin position="22"/>
        <end position="190"/>
    </location>
</feature>
<evidence type="ECO:0000259" key="4">
    <source>
        <dbReference type="SMART" id="SM00822"/>
    </source>
</evidence>
<dbReference type="InterPro" id="IPR057326">
    <property type="entry name" value="KR_dom"/>
</dbReference>
<dbReference type="SMART" id="SM00822">
    <property type="entry name" value="PKS_KR"/>
    <property type="match status" value="1"/>
</dbReference>
<dbReference type="PANTHER" id="PTHR44229:SF4">
    <property type="entry name" value="15-HYDROXYPROSTAGLANDIN DEHYDROGENASE [NAD(+)]"/>
    <property type="match status" value="1"/>
</dbReference>
<dbReference type="GO" id="GO:0005737">
    <property type="term" value="C:cytoplasm"/>
    <property type="evidence" value="ECO:0007669"/>
    <property type="project" value="TreeGrafter"/>
</dbReference>
<sequence>MSASSSSPGHSPGRSYGRSSSRSVVVTGAARGIGRGIAALLVRQGWSVVLTDVDGAAVARTADEVGGVAGLAHDVRDPRAHEHAAEVAGSHAPLRAWVNNAGVGDDGRLAELTEEQVRHLVEVNVLGVLWGMRTAQAGFERTSGEPRGDIVNVASLSGLGPVPGYSVYAATKAAVVSLSMSVDAETPRGLRVHALCPDGVQTPMLAATDPHGLGAALVHSGGRILGVEEVAERAVDLIGSGRVVRTLPAWRGALLRGTALAPGLAARGTAAFAAQGRRAMKRSGG</sequence>
<evidence type="ECO:0000313" key="5">
    <source>
        <dbReference type="EMBL" id="MBF4161686.1"/>
    </source>
</evidence>
<dbReference type="Pfam" id="PF00106">
    <property type="entry name" value="adh_short"/>
    <property type="match status" value="1"/>
</dbReference>
<comment type="caution">
    <text evidence="5">The sequence shown here is derived from an EMBL/GenBank/DDBJ whole genome shotgun (WGS) entry which is preliminary data.</text>
</comment>
<reference evidence="5" key="1">
    <citation type="submission" date="2020-11" db="EMBL/GenBank/DDBJ databases">
        <title>Nocardioides sp. CBS4Y-1, whole genome shotgun sequence.</title>
        <authorList>
            <person name="Tuo L."/>
        </authorList>
    </citation>
    <scope>NUCLEOTIDE SEQUENCE</scope>
    <source>
        <strain evidence="5">CBS4Y-1</strain>
    </source>
</reference>
<dbReference type="EMBL" id="JADIVZ010000003">
    <property type="protein sequence ID" value="MBF4161686.1"/>
    <property type="molecule type" value="Genomic_DNA"/>
</dbReference>
<comment type="similarity">
    <text evidence="2">Belongs to the short-chain dehydrogenases/reductases (SDR) family.</text>
</comment>
<evidence type="ECO:0000256" key="3">
    <source>
        <dbReference type="SAM" id="MobiDB-lite"/>
    </source>
</evidence>
<dbReference type="PRINTS" id="PR00080">
    <property type="entry name" value="SDRFAMILY"/>
</dbReference>
<dbReference type="PANTHER" id="PTHR44229">
    <property type="entry name" value="15-HYDROXYPROSTAGLANDIN DEHYDROGENASE [NAD(+)]"/>
    <property type="match status" value="1"/>
</dbReference>
<dbReference type="SUPFAM" id="SSF51735">
    <property type="entry name" value="NAD(P)-binding Rossmann-fold domains"/>
    <property type="match status" value="1"/>
</dbReference>
<gene>
    <name evidence="5" type="ORF">ISG29_08285</name>
</gene>
<accession>A0A930V0N4</accession>
<organism evidence="5 6">
    <name type="scientific">Nocardioides acrostichi</name>
    <dbReference type="NCBI Taxonomy" id="2784339"/>
    <lineage>
        <taxon>Bacteria</taxon>
        <taxon>Bacillati</taxon>
        <taxon>Actinomycetota</taxon>
        <taxon>Actinomycetes</taxon>
        <taxon>Propionibacteriales</taxon>
        <taxon>Nocardioidaceae</taxon>
        <taxon>Nocardioides</taxon>
    </lineage>
</organism>
<evidence type="ECO:0000256" key="1">
    <source>
        <dbReference type="ARBA" id="ARBA00023002"/>
    </source>
</evidence>
<dbReference type="Proteomes" id="UP000656804">
    <property type="component" value="Unassembled WGS sequence"/>
</dbReference>